<protein>
    <recommendedName>
        <fullName evidence="9">3-methylmercaptopropionyl-CoA dehydrogenase</fullName>
        <ecNumber evidence="8">1.3.99.41</ecNumber>
    </recommendedName>
</protein>
<evidence type="ECO:0000256" key="6">
    <source>
        <dbReference type="ARBA" id="ARBA00051388"/>
    </source>
</evidence>
<evidence type="ECO:0000256" key="5">
    <source>
        <dbReference type="ARBA" id="ARBA00023002"/>
    </source>
</evidence>
<keyword evidence="3 10" id="KW-0285">Flavoprotein</keyword>
<dbReference type="GO" id="GO:0050660">
    <property type="term" value="F:flavin adenine dinucleotide binding"/>
    <property type="evidence" value="ECO:0007669"/>
    <property type="project" value="InterPro"/>
</dbReference>
<dbReference type="InterPro" id="IPR006091">
    <property type="entry name" value="Acyl-CoA_Oxase/DH_mid-dom"/>
</dbReference>
<dbReference type="EC" id="1.3.99.41" evidence="8"/>
<evidence type="ECO:0000256" key="4">
    <source>
        <dbReference type="ARBA" id="ARBA00022827"/>
    </source>
</evidence>
<dbReference type="InterPro" id="IPR025878">
    <property type="entry name" value="Acyl-CoA_dh-like_C_dom"/>
</dbReference>
<evidence type="ECO:0000313" key="16">
    <source>
        <dbReference type="Proteomes" id="UP000295254"/>
    </source>
</evidence>
<dbReference type="GO" id="GO:0016627">
    <property type="term" value="F:oxidoreductase activity, acting on the CH-CH group of donors"/>
    <property type="evidence" value="ECO:0007669"/>
    <property type="project" value="InterPro"/>
</dbReference>
<evidence type="ECO:0000256" key="9">
    <source>
        <dbReference type="ARBA" id="ARBA00069043"/>
    </source>
</evidence>
<dbReference type="PANTHER" id="PTHR42803">
    <property type="entry name" value="ACYL-COA DEHYDROGENASE"/>
    <property type="match status" value="1"/>
</dbReference>
<feature type="domain" description="Acyl-CoA dehydrogenase/oxidase N-terminal" evidence="13">
    <location>
        <begin position="36"/>
        <end position="157"/>
    </location>
</feature>
<evidence type="ECO:0000256" key="2">
    <source>
        <dbReference type="ARBA" id="ARBA00009347"/>
    </source>
</evidence>
<dbReference type="Proteomes" id="UP000295254">
    <property type="component" value="Unassembled WGS sequence"/>
</dbReference>
<dbReference type="PANTHER" id="PTHR42803:SF1">
    <property type="entry name" value="BROAD-SPECIFICITY LINEAR ACYL-COA DEHYDROGENASE FADE5"/>
    <property type="match status" value="1"/>
</dbReference>
<comment type="caution">
    <text evidence="15">The sequence shown here is derived from an EMBL/GenBank/DDBJ whole genome shotgun (WGS) entry which is preliminary data.</text>
</comment>
<feature type="domain" description="Acetyl-CoA dehydrogenase-like C-terminal" evidence="14">
    <location>
        <begin position="464"/>
        <end position="585"/>
    </location>
</feature>
<evidence type="ECO:0000256" key="3">
    <source>
        <dbReference type="ARBA" id="ARBA00022630"/>
    </source>
</evidence>
<evidence type="ECO:0000256" key="8">
    <source>
        <dbReference type="ARBA" id="ARBA00066694"/>
    </source>
</evidence>
<dbReference type="Pfam" id="PF00441">
    <property type="entry name" value="Acyl-CoA_dh_1"/>
    <property type="match status" value="1"/>
</dbReference>
<dbReference type="Pfam" id="PF02770">
    <property type="entry name" value="Acyl-CoA_dh_M"/>
    <property type="match status" value="1"/>
</dbReference>
<dbReference type="STRING" id="95300.SAMN05216558_0631"/>
<sequence length="590" mass="63800">MTRYIAPLREMQFVIHELVGLQRTACRTSNGNLCAETVDMLLDEAARFTQEVIAPLNATGDRDGAHWVNGNVTTPPGFKHAYQRYVENGWNALRCDPQYGGHGIGHLAAIAVEEMLASANLSFALIQALNMGAVEALQLSASTPIKDRFLAELVAGKWTGTMNLTEPQAGSDLGAIRTRAIAEGEHFRLYGQKCFITYGEHDLAENILHLVLARTPDAPKGTRGLSLFLVPKYLVNDDGSLGDRNDVCCISIEHKLGIHACPTATLSFGDNQGAIGYLIGDLNAGLRYMFIMMNLSRLNSALQGPALGERAYQQALDYARTRAQGSNSAGHPVAIIQHADVKRMLLMMTSQVEAMRALVYCTAERLDIATRIGDEEGEQQLRRAELLTPVAKGWCTEVGQEVVSLGVQVHGGVGYIEETGAAQHLRDMRIASIYEGTTGIQASDLLLRKVVSDRGAMLMTLLTEMHDAVDSLADKGSPTGGTIALALRAAIVQFSSSVDHLLGQERGVQSALAVPFLMQFGYLCGGWMMVRSASIACENTTSGTAFEPFYAAKLRTALFYTEHVLPKAAAYASTVNSSARCVLDFEPGLD</sequence>
<dbReference type="InterPro" id="IPR036250">
    <property type="entry name" value="AcylCo_DH-like_C"/>
</dbReference>
<dbReference type="InterPro" id="IPR013786">
    <property type="entry name" value="AcylCoA_DH/ox_N"/>
</dbReference>
<evidence type="ECO:0000259" key="13">
    <source>
        <dbReference type="Pfam" id="PF02771"/>
    </source>
</evidence>
<keyword evidence="4 10" id="KW-0274">FAD</keyword>
<dbReference type="InterPro" id="IPR009100">
    <property type="entry name" value="AcylCoA_DH/oxidase_NM_dom_sf"/>
</dbReference>
<feature type="domain" description="Acyl-CoA oxidase/dehydrogenase middle" evidence="12">
    <location>
        <begin position="162"/>
        <end position="269"/>
    </location>
</feature>
<proteinExistence type="inferred from homology"/>
<dbReference type="InterPro" id="IPR009075">
    <property type="entry name" value="AcylCo_DH/oxidase_C"/>
</dbReference>
<dbReference type="OrthoDB" id="9764895at2"/>
<dbReference type="InterPro" id="IPR037069">
    <property type="entry name" value="AcylCoA_DH/ox_N_sf"/>
</dbReference>
<comment type="function">
    <text evidence="7">Involved in the assimilation of dimethylsulphoniopropionate (DMSP), an important compound in the fixation of carbon in marine phytoplankton, by mediating the conversion of 3-(methylthio)propanoyl-CoA (MMPA-CoA) to 3-(methylthio)acryloyl-CoA (MTA-CoA).</text>
</comment>
<dbReference type="Gene3D" id="1.20.140.10">
    <property type="entry name" value="Butyryl-CoA Dehydrogenase, subunit A, domain 3"/>
    <property type="match status" value="1"/>
</dbReference>
<evidence type="ECO:0000256" key="10">
    <source>
        <dbReference type="RuleBase" id="RU362125"/>
    </source>
</evidence>
<keyword evidence="5 10" id="KW-0560">Oxidoreductase</keyword>
<dbReference type="AlphaFoldDB" id="A0A1H2MEW0"/>
<keyword evidence="16" id="KW-1185">Reference proteome</keyword>
<evidence type="ECO:0000256" key="7">
    <source>
        <dbReference type="ARBA" id="ARBA00058683"/>
    </source>
</evidence>
<evidence type="ECO:0000259" key="11">
    <source>
        <dbReference type="Pfam" id="PF00441"/>
    </source>
</evidence>
<dbReference type="InterPro" id="IPR046373">
    <property type="entry name" value="Acyl-CoA_Oxase/DH_mid-dom_sf"/>
</dbReference>
<dbReference type="Gene3D" id="2.40.110.10">
    <property type="entry name" value="Butyryl-CoA Dehydrogenase, subunit A, domain 2"/>
    <property type="match status" value="1"/>
</dbReference>
<evidence type="ECO:0000313" key="15">
    <source>
        <dbReference type="EMBL" id="TDB59895.1"/>
    </source>
</evidence>
<dbReference type="FunFam" id="2.40.110.10:FF:000031">
    <property type="entry name" value="Acyl-CoA dehydrogenase, putative"/>
    <property type="match status" value="1"/>
</dbReference>
<dbReference type="Pfam" id="PF02771">
    <property type="entry name" value="Acyl-CoA_dh_N"/>
    <property type="match status" value="1"/>
</dbReference>
<dbReference type="EMBL" id="RRZK01000026">
    <property type="protein sequence ID" value="TDB59895.1"/>
    <property type="molecule type" value="Genomic_DNA"/>
</dbReference>
<evidence type="ECO:0000259" key="14">
    <source>
        <dbReference type="Pfam" id="PF12806"/>
    </source>
</evidence>
<gene>
    <name evidence="15" type="ORF">EIY72_18215</name>
</gene>
<name>A0A1H2MEW0_PSEVA</name>
<evidence type="ECO:0000259" key="12">
    <source>
        <dbReference type="Pfam" id="PF02770"/>
    </source>
</evidence>
<dbReference type="InterPro" id="IPR052166">
    <property type="entry name" value="Diverse_Acyl-CoA_DH"/>
</dbReference>
<organism evidence="15 16">
    <name type="scientific">Pseudomonas vancouverensis</name>
    <dbReference type="NCBI Taxonomy" id="95300"/>
    <lineage>
        <taxon>Bacteria</taxon>
        <taxon>Pseudomonadati</taxon>
        <taxon>Pseudomonadota</taxon>
        <taxon>Gammaproteobacteria</taxon>
        <taxon>Pseudomonadales</taxon>
        <taxon>Pseudomonadaceae</taxon>
        <taxon>Pseudomonas</taxon>
    </lineage>
</organism>
<dbReference type="Pfam" id="PF12806">
    <property type="entry name" value="Acyl-CoA_dh_C"/>
    <property type="match status" value="1"/>
</dbReference>
<dbReference type="SUPFAM" id="SSF47203">
    <property type="entry name" value="Acyl-CoA dehydrogenase C-terminal domain-like"/>
    <property type="match status" value="1"/>
</dbReference>
<evidence type="ECO:0000256" key="1">
    <source>
        <dbReference type="ARBA" id="ARBA00001974"/>
    </source>
</evidence>
<dbReference type="Gene3D" id="1.10.540.10">
    <property type="entry name" value="Acyl-CoA dehydrogenase/oxidase, N-terminal domain"/>
    <property type="match status" value="1"/>
</dbReference>
<comment type="catalytic activity">
    <reaction evidence="6">
        <text>3-(methylsulfanyl)propanoyl-CoA + oxidized [electron-transfer flavoprotein] + H(+) = 3-(methylsulfanyl)acryloyl-CoA + reduced [electron-transfer flavoprotein]</text>
        <dbReference type="Rhea" id="RHEA:52612"/>
        <dbReference type="Rhea" id="RHEA-COMP:10685"/>
        <dbReference type="Rhea" id="RHEA-COMP:10686"/>
        <dbReference type="ChEBI" id="CHEBI:15378"/>
        <dbReference type="ChEBI" id="CHEBI:57692"/>
        <dbReference type="ChEBI" id="CHEBI:58307"/>
        <dbReference type="ChEBI" id="CHEBI:82815"/>
        <dbReference type="ChEBI" id="CHEBI:84994"/>
        <dbReference type="EC" id="1.3.99.41"/>
    </reaction>
    <physiologicalReaction direction="left-to-right" evidence="6">
        <dbReference type="Rhea" id="RHEA:52613"/>
    </physiologicalReaction>
</comment>
<reference evidence="16" key="1">
    <citation type="journal article" date="2019" name="bioRxiv">
        <title>Bacterially produced spermidine induces plant systemic susceptibility to pathogens.</title>
        <authorList>
            <person name="Melnyk R.A."/>
            <person name="Beskrovnaya P.A."/>
            <person name="Liu Z."/>
            <person name="Song Y."/>
            <person name="Haney C.H."/>
        </authorList>
    </citation>
    <scope>NUCLEOTIDE SEQUENCE [LARGE SCALE GENOMIC DNA]</scope>
    <source>
        <strain evidence="16">Dha-51</strain>
    </source>
</reference>
<feature type="domain" description="Acyl-CoA dehydrogenase/oxidase C-terminal" evidence="11">
    <location>
        <begin position="283"/>
        <end position="444"/>
    </location>
</feature>
<dbReference type="SUPFAM" id="SSF56645">
    <property type="entry name" value="Acyl-CoA dehydrogenase NM domain-like"/>
    <property type="match status" value="1"/>
</dbReference>
<comment type="cofactor">
    <cofactor evidence="1 10">
        <name>FAD</name>
        <dbReference type="ChEBI" id="CHEBI:57692"/>
    </cofactor>
</comment>
<comment type="similarity">
    <text evidence="2 10">Belongs to the acyl-CoA dehydrogenase family.</text>
</comment>
<accession>A0A1H2MEW0</accession>